<dbReference type="InterPro" id="IPR032675">
    <property type="entry name" value="LRR_dom_sf"/>
</dbReference>
<evidence type="ECO:0000259" key="22">
    <source>
        <dbReference type="PROSITE" id="PS50104"/>
    </source>
</evidence>
<dbReference type="GO" id="GO:0050829">
    <property type="term" value="P:defense response to Gram-negative bacterium"/>
    <property type="evidence" value="ECO:0007669"/>
    <property type="project" value="TreeGrafter"/>
</dbReference>
<dbReference type="Pfam" id="PF01582">
    <property type="entry name" value="TIR"/>
    <property type="match status" value="1"/>
</dbReference>
<dbReference type="Pfam" id="PF00560">
    <property type="entry name" value="LRR_1"/>
    <property type="match status" value="2"/>
</dbReference>
<keyword evidence="11" id="KW-0967">Endosome</keyword>
<reference evidence="24" key="1">
    <citation type="submission" date="2025-08" db="UniProtKB">
        <authorList>
            <consortium name="RefSeq"/>
        </authorList>
    </citation>
    <scope>IDENTIFICATION</scope>
    <source>
        <tissue evidence="24">Skeletal muscle</tissue>
    </source>
</reference>
<dbReference type="InterPro" id="IPR000157">
    <property type="entry name" value="TIR_dom"/>
</dbReference>
<evidence type="ECO:0000256" key="17">
    <source>
        <dbReference type="ARBA" id="ARBA00023180"/>
    </source>
</evidence>
<keyword evidence="17" id="KW-0325">Glycoprotein</keyword>
<dbReference type="Gene3D" id="3.80.10.10">
    <property type="entry name" value="Ribonuclease Inhibitor"/>
    <property type="match status" value="1"/>
</dbReference>
<dbReference type="Gene3D" id="3.30.70.270">
    <property type="match status" value="1"/>
</dbReference>
<dbReference type="PIRSF" id="PIRSF037595">
    <property type="entry name" value="Toll-like_receptor"/>
    <property type="match status" value="1"/>
</dbReference>
<evidence type="ECO:0000256" key="15">
    <source>
        <dbReference type="ARBA" id="ARBA00023136"/>
    </source>
</evidence>
<evidence type="ECO:0000256" key="8">
    <source>
        <dbReference type="ARBA" id="ARBA00022692"/>
    </source>
</evidence>
<evidence type="ECO:0000256" key="14">
    <source>
        <dbReference type="ARBA" id="ARBA00022989"/>
    </source>
</evidence>
<dbReference type="GO" id="GO:0045087">
    <property type="term" value="P:innate immune response"/>
    <property type="evidence" value="ECO:0007669"/>
    <property type="project" value="UniProtKB-KW"/>
</dbReference>
<dbReference type="RefSeq" id="XP_013918852.1">
    <property type="nucleotide sequence ID" value="XM_014063377.1"/>
</dbReference>
<keyword evidence="10" id="KW-0677">Repeat</keyword>
<dbReference type="InterPro" id="IPR035897">
    <property type="entry name" value="Toll_tir_struct_dom_sf"/>
</dbReference>
<dbReference type="GeneID" id="106546496"/>
<dbReference type="PRINTS" id="PR01537">
    <property type="entry name" value="INTRLKN1R1F"/>
</dbReference>
<gene>
    <name evidence="24" type="primary">TLR4</name>
</gene>
<proteinExistence type="inferred from homology"/>
<evidence type="ECO:0000256" key="21">
    <source>
        <dbReference type="SAM" id="Phobius"/>
    </source>
</evidence>
<keyword evidence="19" id="KW-0966">Cell projection</keyword>
<dbReference type="Gene3D" id="3.40.50.10140">
    <property type="entry name" value="Toll/interleukin-1 receptor homology (TIR) domain"/>
    <property type="match status" value="1"/>
</dbReference>
<dbReference type="GO" id="GO:0001875">
    <property type="term" value="F:lipopolysaccharide immune receptor activity"/>
    <property type="evidence" value="ECO:0007669"/>
    <property type="project" value="TreeGrafter"/>
</dbReference>
<comment type="similarity">
    <text evidence="4">Belongs to the Toll-like receptor family.</text>
</comment>
<dbReference type="PANTHER" id="PTHR24365">
    <property type="entry name" value="TOLL-LIKE RECEPTOR"/>
    <property type="match status" value="1"/>
</dbReference>
<dbReference type="InterPro" id="IPR000483">
    <property type="entry name" value="Cys-rich_flank_reg_C"/>
</dbReference>
<dbReference type="GO" id="GO:0004888">
    <property type="term" value="F:transmembrane signaling receptor activity"/>
    <property type="evidence" value="ECO:0007669"/>
    <property type="project" value="InterPro"/>
</dbReference>
<evidence type="ECO:0000256" key="2">
    <source>
        <dbReference type="ARBA" id="ARBA00004412"/>
    </source>
</evidence>
<keyword evidence="12" id="KW-0832">Ubl conjugation</keyword>
<dbReference type="GO" id="GO:0005886">
    <property type="term" value="C:plasma membrane"/>
    <property type="evidence" value="ECO:0007669"/>
    <property type="project" value="UniProtKB-SubCell"/>
</dbReference>
<keyword evidence="8 21" id="KW-0812">Transmembrane</keyword>
<keyword evidence="18" id="KW-0395">Inflammatory response</keyword>
<keyword evidence="13" id="KW-0391">Immunity</keyword>
<dbReference type="GO" id="GO:0002755">
    <property type="term" value="P:MyD88-dependent toll-like receptor signaling pathway"/>
    <property type="evidence" value="ECO:0007669"/>
    <property type="project" value="TreeGrafter"/>
</dbReference>
<evidence type="ECO:0000256" key="9">
    <source>
        <dbReference type="ARBA" id="ARBA00022729"/>
    </source>
</evidence>
<protein>
    <recommendedName>
        <fullName evidence="20">Toll-like receptor 4</fullName>
    </recommendedName>
</protein>
<evidence type="ECO:0000256" key="1">
    <source>
        <dbReference type="ARBA" id="ARBA00004251"/>
    </source>
</evidence>
<dbReference type="GO" id="GO:0001726">
    <property type="term" value="C:ruffle"/>
    <property type="evidence" value="ECO:0007669"/>
    <property type="project" value="UniProtKB-SubCell"/>
</dbReference>
<evidence type="ECO:0000256" key="4">
    <source>
        <dbReference type="ARBA" id="ARBA00009634"/>
    </source>
</evidence>
<evidence type="ECO:0000313" key="23">
    <source>
        <dbReference type="Proteomes" id="UP000504617"/>
    </source>
</evidence>
<evidence type="ECO:0000256" key="13">
    <source>
        <dbReference type="ARBA" id="ARBA00022859"/>
    </source>
</evidence>
<dbReference type="PANTHER" id="PTHR24365:SF521">
    <property type="entry name" value="TOLL-LIKE RECEPTOR 4"/>
    <property type="match status" value="1"/>
</dbReference>
<evidence type="ECO:0000256" key="5">
    <source>
        <dbReference type="ARBA" id="ARBA00022475"/>
    </source>
</evidence>
<evidence type="ECO:0000256" key="11">
    <source>
        <dbReference type="ARBA" id="ARBA00022753"/>
    </source>
</evidence>
<dbReference type="GO" id="GO:0032497">
    <property type="term" value="P:detection of lipopolysaccharide"/>
    <property type="evidence" value="ECO:0007669"/>
    <property type="project" value="TreeGrafter"/>
</dbReference>
<evidence type="ECO:0000313" key="24">
    <source>
        <dbReference type="RefSeq" id="XP_013918852.1"/>
    </source>
</evidence>
<evidence type="ECO:0000256" key="3">
    <source>
        <dbReference type="ARBA" id="ARBA00004466"/>
    </source>
</evidence>
<dbReference type="PROSITE" id="PS51450">
    <property type="entry name" value="LRR"/>
    <property type="match status" value="1"/>
</dbReference>
<dbReference type="InterPro" id="IPR043502">
    <property type="entry name" value="DNA/RNA_pol_sf"/>
</dbReference>
<dbReference type="SMART" id="SM00255">
    <property type="entry name" value="TIR"/>
    <property type="match status" value="1"/>
</dbReference>
<dbReference type="InterPro" id="IPR003591">
    <property type="entry name" value="Leu-rich_rpt_typical-subtyp"/>
</dbReference>
<keyword evidence="16" id="KW-0675">Receptor</keyword>
<dbReference type="SUPFAM" id="SSF52200">
    <property type="entry name" value="Toll/Interleukin receptor TIR domain"/>
    <property type="match status" value="1"/>
</dbReference>
<dbReference type="GO" id="GO:0005769">
    <property type="term" value="C:early endosome"/>
    <property type="evidence" value="ECO:0007669"/>
    <property type="project" value="UniProtKB-SubCell"/>
</dbReference>
<feature type="transmembrane region" description="Helical" evidence="21">
    <location>
        <begin position="670"/>
        <end position="700"/>
    </location>
</feature>
<evidence type="ECO:0000256" key="6">
    <source>
        <dbReference type="ARBA" id="ARBA00022588"/>
    </source>
</evidence>
<dbReference type="Proteomes" id="UP000504617">
    <property type="component" value="Unplaced"/>
</dbReference>
<evidence type="ECO:0000256" key="18">
    <source>
        <dbReference type="ARBA" id="ARBA00023198"/>
    </source>
</evidence>
<dbReference type="SMART" id="SM00082">
    <property type="entry name" value="LRRCT"/>
    <property type="match status" value="1"/>
</dbReference>
<evidence type="ECO:0000256" key="7">
    <source>
        <dbReference type="ARBA" id="ARBA00022614"/>
    </source>
</evidence>
<dbReference type="InterPro" id="IPR001611">
    <property type="entry name" value="Leu-rich_rpt"/>
</dbReference>
<dbReference type="FunFam" id="3.40.50.10140:FF:000006">
    <property type="entry name" value="Toll-like receptor 4"/>
    <property type="match status" value="1"/>
</dbReference>
<keyword evidence="6" id="KW-0399">Innate immunity</keyword>
<evidence type="ECO:0000256" key="16">
    <source>
        <dbReference type="ARBA" id="ARBA00023170"/>
    </source>
</evidence>
<dbReference type="KEGG" id="tsr:106546496"/>
<keyword evidence="15 21" id="KW-0472">Membrane</keyword>
<dbReference type="Pfam" id="PF13855">
    <property type="entry name" value="LRR_8"/>
    <property type="match status" value="3"/>
</dbReference>
<keyword evidence="7" id="KW-0433">Leucine-rich repeat</keyword>
<evidence type="ECO:0000256" key="12">
    <source>
        <dbReference type="ARBA" id="ARBA00022843"/>
    </source>
</evidence>
<dbReference type="GO" id="GO:0001530">
    <property type="term" value="F:lipopolysaccharide binding"/>
    <property type="evidence" value="ECO:0007669"/>
    <property type="project" value="TreeGrafter"/>
</dbReference>
<dbReference type="SUPFAM" id="SSF52058">
    <property type="entry name" value="L domain-like"/>
    <property type="match status" value="2"/>
</dbReference>
<feature type="domain" description="TIR" evidence="22">
    <location>
        <begin position="724"/>
        <end position="867"/>
    </location>
</feature>
<dbReference type="GO" id="GO:0006954">
    <property type="term" value="P:inflammatory response"/>
    <property type="evidence" value="ECO:0007669"/>
    <property type="project" value="UniProtKB-KW"/>
</dbReference>
<dbReference type="InterPro" id="IPR043128">
    <property type="entry name" value="Rev_trsase/Diguanyl_cyclase"/>
</dbReference>
<dbReference type="InterPro" id="IPR017241">
    <property type="entry name" value="Toll-like_receptor"/>
</dbReference>
<evidence type="ECO:0000256" key="10">
    <source>
        <dbReference type="ARBA" id="ARBA00022737"/>
    </source>
</evidence>
<dbReference type="SMART" id="SM00369">
    <property type="entry name" value="LRR_TYP"/>
    <property type="match status" value="8"/>
</dbReference>
<dbReference type="CTD" id="7099"/>
<dbReference type="SUPFAM" id="SSF56672">
    <property type="entry name" value="DNA/RNA polymerases"/>
    <property type="match status" value="1"/>
</dbReference>
<keyword evidence="14 21" id="KW-1133">Transmembrane helix</keyword>
<evidence type="ECO:0000256" key="19">
    <source>
        <dbReference type="ARBA" id="ARBA00023273"/>
    </source>
</evidence>
<dbReference type="PROSITE" id="PS50104">
    <property type="entry name" value="TIR"/>
    <property type="match status" value="1"/>
</dbReference>
<dbReference type="AlphaFoldDB" id="A0A6I9XXF1"/>
<keyword evidence="5" id="KW-1003">Cell membrane</keyword>
<keyword evidence="23" id="KW-1185">Reference proteome</keyword>
<name>A0A6I9XXF1_9SAUR</name>
<dbReference type="GO" id="GO:0046696">
    <property type="term" value="C:lipopolysaccharide receptor complex"/>
    <property type="evidence" value="ECO:0007669"/>
    <property type="project" value="TreeGrafter"/>
</dbReference>
<dbReference type="GO" id="GO:0034142">
    <property type="term" value="P:toll-like receptor 4 signaling pathway"/>
    <property type="evidence" value="ECO:0007669"/>
    <property type="project" value="TreeGrafter"/>
</dbReference>
<evidence type="ECO:0000256" key="20">
    <source>
        <dbReference type="ARBA" id="ARBA00040109"/>
    </source>
</evidence>
<organism evidence="23 24">
    <name type="scientific">Thamnophis sirtalis</name>
    <dbReference type="NCBI Taxonomy" id="35019"/>
    <lineage>
        <taxon>Eukaryota</taxon>
        <taxon>Metazoa</taxon>
        <taxon>Chordata</taxon>
        <taxon>Craniata</taxon>
        <taxon>Vertebrata</taxon>
        <taxon>Euteleostomi</taxon>
        <taxon>Lepidosauria</taxon>
        <taxon>Squamata</taxon>
        <taxon>Bifurcata</taxon>
        <taxon>Unidentata</taxon>
        <taxon>Episquamata</taxon>
        <taxon>Toxicofera</taxon>
        <taxon>Serpentes</taxon>
        <taxon>Colubroidea</taxon>
        <taxon>Colubridae</taxon>
        <taxon>Natricinae</taxon>
        <taxon>Thamnophis</taxon>
    </lineage>
</organism>
<accession>A0A6I9XXF1</accession>
<sequence length="885" mass="100311">MKPRLPNPRILEFLGYLIDGSGIHPTNKKIKAIQEAPTPRNQTELQAFLGLFNFYIVFLDLVAEPLHWLLGKAATWKWEKFKDATFAAVKKLISVSIGWLIVLTPDSVALASAGVCKDTDNTPPQNFLLVSLWCHLWKIEDRAFMGLNSLSVLILTGNPLQILGPRAFHSLPSLQRFVAVETNLFSLAMLPIGHLTSLEELNLSHNHIGSLKLPGYFSNLVSLRHLSFQLNEISSISVGDLDPLASRDVMLVLSRNDLKHIERGALAGIRLRQLVLRGCFEDRAVMQSSLQNMSGLHIDSLLLGEYRDIDKVDFMDRTLLDVLCDLHLQELTVIEMYALGSGSTCSPCLNNISMVRVVHTNVREPFEFPSNSNISQLEFKNCALDAVPATILSALSKLRVLRITHTKYLRDFETYFKGLQHLETLDLSVNRLVTHLSWVGLLEGAPNLKHLNLSFNTEIRLNIECSGPGKLEYLDLQHTALATPGTVPSFFCLHRLIYLDISYTDTAVIAQGSFHGLHSLQVLKMAGNSFANNQLVDNFRNLTKLHFLDISNCQLSHISLSSLTSLRELRLLNVSHNKLLGLHPETYLHIPLLTTLDFHNNQLSALTEEDLKNLPAGLKYLDLSENLFDCSCNHAGFLRWAKNSSALLQNVQHMLCYSPPELKNVRVMDFVLASCGISITTVAVSVTVVLVLIVIAILCYKYYFYLYYGMVLFLRNRSSDEKETIYDAFVIFSSKDQEWVKQELQQPLEEELPYFRLCLFYRDFIPGVSIITNIIKEGFQSSRKVIAVVSDDFLESRWCNFELEVAQSWQLVESKASIIFVVLEGVDKAALNRKLGLFRYLRRNTFLNWKDRDLSRHVFLRQLRSALLEGKTWTEDELKLMLKSG</sequence>
<dbReference type="OrthoDB" id="1421090at2759"/>
<keyword evidence="9" id="KW-0732">Signal</keyword>
<comment type="subcellular location">
    <subcellularLocation>
        <location evidence="1">Cell membrane</location>
        <topology evidence="1">Single-pass type I membrane protein</topology>
    </subcellularLocation>
    <subcellularLocation>
        <location evidence="3">Cell projection</location>
        <location evidence="3">Ruffle</location>
    </subcellularLocation>
    <subcellularLocation>
        <location evidence="2">Early endosome</location>
    </subcellularLocation>
</comment>